<gene>
    <name evidence="1" type="ORF">BFS30_17420</name>
</gene>
<organism evidence="1 2">
    <name type="scientific">Pedobacter steynii</name>
    <dbReference type="NCBI Taxonomy" id="430522"/>
    <lineage>
        <taxon>Bacteria</taxon>
        <taxon>Pseudomonadati</taxon>
        <taxon>Bacteroidota</taxon>
        <taxon>Sphingobacteriia</taxon>
        <taxon>Sphingobacteriales</taxon>
        <taxon>Sphingobacteriaceae</taxon>
        <taxon>Pedobacter</taxon>
    </lineage>
</organism>
<dbReference type="SUPFAM" id="SSF55486">
    <property type="entry name" value="Metalloproteases ('zincins'), catalytic domain"/>
    <property type="match status" value="1"/>
</dbReference>
<keyword evidence="2" id="KW-1185">Reference proteome</keyword>
<dbReference type="InterPro" id="IPR024079">
    <property type="entry name" value="MetalloPept_cat_dom_sf"/>
</dbReference>
<sequence>MGIAKAGFSPTGAYKTDGGYIVEGDIFLKPSDLVNQAGLIKELASGKPRTEQYKTTNQVTGLPRVLKIKVNAGEAQKVFTDATKEAIKRYNDLGLKLSLTLLDSGSVTTEDILIKGETFSDPRVLGQSAGFPDASGNPATPIKLSNTHYNKNFTNNNLLATVVAHEIGHAIGFRHTDYADRTYSCGLTPWESFLRMLGISVGNEGDGGVGAIHIPGTPVGGEPGSWMLACSDGTNRPFTANDIIAIKALYPKN</sequence>
<dbReference type="Proteomes" id="UP000094313">
    <property type="component" value="Chromosome"/>
</dbReference>
<protein>
    <recommendedName>
        <fullName evidence="3">Dual-action HEIGH metallo-peptidase</fullName>
    </recommendedName>
</protein>
<proteinExistence type="predicted"/>
<evidence type="ECO:0008006" key="3">
    <source>
        <dbReference type="Google" id="ProtNLM"/>
    </source>
</evidence>
<dbReference type="KEGG" id="psty:BFS30_17420"/>
<dbReference type="Gene3D" id="3.40.390.10">
    <property type="entry name" value="Collagenase (Catalytic Domain)"/>
    <property type="match status" value="1"/>
</dbReference>
<evidence type="ECO:0000313" key="2">
    <source>
        <dbReference type="Proteomes" id="UP000094313"/>
    </source>
</evidence>
<dbReference type="EMBL" id="CP017141">
    <property type="protein sequence ID" value="AOM80846.1"/>
    <property type="molecule type" value="Genomic_DNA"/>
</dbReference>
<dbReference type="InterPro" id="IPR024653">
    <property type="entry name" value="Peptidase_M10/M27/M57"/>
</dbReference>
<dbReference type="GO" id="GO:0008237">
    <property type="term" value="F:metallopeptidase activity"/>
    <property type="evidence" value="ECO:0007669"/>
    <property type="project" value="InterPro"/>
</dbReference>
<reference evidence="1 2" key="1">
    <citation type="submission" date="2016-08" db="EMBL/GenBank/DDBJ databases">
        <authorList>
            <person name="Seilhamer J.J."/>
        </authorList>
    </citation>
    <scope>NUCLEOTIDE SEQUENCE [LARGE SCALE GENOMIC DNA]</scope>
    <source>
        <strain evidence="1 2">DX4</strain>
    </source>
</reference>
<dbReference type="AlphaFoldDB" id="A0A1D7QQA7"/>
<name>A0A1D7QQA7_9SPHI</name>
<evidence type="ECO:0000313" key="1">
    <source>
        <dbReference type="EMBL" id="AOM80846.1"/>
    </source>
</evidence>
<dbReference type="Pfam" id="PF12388">
    <property type="entry name" value="Peptidase_M57"/>
    <property type="match status" value="1"/>
</dbReference>
<accession>A0A1D7QQA7</accession>